<sequence>MQLCQGYAPRGPGHIMARYSRPKWTFSNPLALANEWRFVANRKPLMLRFIVRAVPGWSHRLAWPRTEPSQGLNTGSNPVGTTTPSSLMPAAILNLIVIVAAG</sequence>
<dbReference type="Proteomes" id="UP000198736">
    <property type="component" value="Unassembled WGS sequence"/>
</dbReference>
<protein>
    <submittedName>
        <fullName evidence="1">Uncharacterized protein</fullName>
    </submittedName>
</protein>
<dbReference type="STRING" id="1742973.COMA2_30196"/>
<accession>A0A0S4LMZ1</accession>
<proteinExistence type="predicted"/>
<organism evidence="1 2">
    <name type="scientific">Candidatus Nitrospira nitrificans</name>
    <dbReference type="NCBI Taxonomy" id="1742973"/>
    <lineage>
        <taxon>Bacteria</taxon>
        <taxon>Pseudomonadati</taxon>
        <taxon>Nitrospirota</taxon>
        <taxon>Nitrospiria</taxon>
        <taxon>Nitrospirales</taxon>
        <taxon>Nitrospiraceae</taxon>
        <taxon>Nitrospira</taxon>
    </lineage>
</organism>
<dbReference type="EMBL" id="CZPZ01000023">
    <property type="protein sequence ID" value="CUS37307.1"/>
    <property type="molecule type" value="Genomic_DNA"/>
</dbReference>
<evidence type="ECO:0000313" key="1">
    <source>
        <dbReference type="EMBL" id="CUS37307.1"/>
    </source>
</evidence>
<name>A0A0S4LMZ1_9BACT</name>
<dbReference type="AlphaFoldDB" id="A0A0S4LMZ1"/>
<gene>
    <name evidence="1" type="ORF">COMA2_30196</name>
</gene>
<evidence type="ECO:0000313" key="2">
    <source>
        <dbReference type="Proteomes" id="UP000198736"/>
    </source>
</evidence>
<keyword evidence="2" id="KW-1185">Reference proteome</keyword>
<reference evidence="2" key="1">
    <citation type="submission" date="2015-10" db="EMBL/GenBank/DDBJ databases">
        <authorList>
            <person name="Luecker S."/>
            <person name="Luecker S."/>
        </authorList>
    </citation>
    <scope>NUCLEOTIDE SEQUENCE [LARGE SCALE GENOMIC DNA]</scope>
</reference>